<dbReference type="Gene3D" id="3.90.190.20">
    <property type="entry name" value="Mur ligase, C-terminal domain"/>
    <property type="match status" value="1"/>
</dbReference>
<reference evidence="14 15" key="1">
    <citation type="submission" date="2019-09" db="EMBL/GenBank/DDBJ databases">
        <title>Bacillus ochoae sp. nov., Paenibacillus whitsoniae sp. nov., Paenibacillus spiritus sp. nov. Isolated from the Mars Exploration Rover during spacecraft assembly.</title>
        <authorList>
            <person name="Seuylemezian A."/>
            <person name="Vaishampayan P."/>
        </authorList>
    </citation>
    <scope>NUCLEOTIDE SEQUENCE [LARGE SCALE GENOMIC DNA]</scope>
    <source>
        <strain evidence="14 15">MER_111</strain>
    </source>
</reference>
<evidence type="ECO:0000256" key="3">
    <source>
        <dbReference type="ARBA" id="ARBA00013025"/>
    </source>
</evidence>
<evidence type="ECO:0000256" key="8">
    <source>
        <dbReference type="ARBA" id="ARBA00022842"/>
    </source>
</evidence>
<dbReference type="OrthoDB" id="9809356at2"/>
<dbReference type="GO" id="GO:0008841">
    <property type="term" value="F:dihydrofolate synthase activity"/>
    <property type="evidence" value="ECO:0007669"/>
    <property type="project" value="TreeGrafter"/>
</dbReference>
<evidence type="ECO:0000256" key="4">
    <source>
        <dbReference type="ARBA" id="ARBA00022598"/>
    </source>
</evidence>
<evidence type="ECO:0000256" key="9">
    <source>
        <dbReference type="ARBA" id="ARBA00030592"/>
    </source>
</evidence>
<comment type="cofactor">
    <cofactor evidence="1">
        <name>Mg(2+)</name>
        <dbReference type="ChEBI" id="CHEBI:18420"/>
    </cofactor>
</comment>
<evidence type="ECO:0000313" key="15">
    <source>
        <dbReference type="Proteomes" id="UP000367750"/>
    </source>
</evidence>
<dbReference type="FunFam" id="3.40.1190.10:FF:000011">
    <property type="entry name" value="Folylpolyglutamate synthase/dihydrofolate synthase"/>
    <property type="match status" value="1"/>
</dbReference>
<dbReference type="InterPro" id="IPR004101">
    <property type="entry name" value="Mur_ligase_C"/>
</dbReference>
<dbReference type="RefSeq" id="WP_150459026.1">
    <property type="nucleotide sequence ID" value="NZ_VYKK01000021.1"/>
</dbReference>
<proteinExistence type="inferred from homology"/>
<comment type="catalytic activity">
    <reaction evidence="10">
        <text>(6S)-5,6,7,8-tetrahydrofolyl-(gamma-L-Glu)(n) + L-glutamate + ATP = (6S)-5,6,7,8-tetrahydrofolyl-(gamma-L-Glu)(n+1) + ADP + phosphate + H(+)</text>
        <dbReference type="Rhea" id="RHEA:10580"/>
        <dbReference type="Rhea" id="RHEA-COMP:14738"/>
        <dbReference type="Rhea" id="RHEA-COMP:14740"/>
        <dbReference type="ChEBI" id="CHEBI:15378"/>
        <dbReference type="ChEBI" id="CHEBI:29985"/>
        <dbReference type="ChEBI" id="CHEBI:30616"/>
        <dbReference type="ChEBI" id="CHEBI:43474"/>
        <dbReference type="ChEBI" id="CHEBI:141005"/>
        <dbReference type="ChEBI" id="CHEBI:456216"/>
        <dbReference type="EC" id="6.3.2.17"/>
    </reaction>
</comment>
<comment type="similarity">
    <text evidence="2 11">Belongs to the folylpolyglutamate synthase family.</text>
</comment>
<organism evidence="14 15">
    <name type="scientific">Paenibacillus spiritus</name>
    <dbReference type="NCBI Taxonomy" id="2496557"/>
    <lineage>
        <taxon>Bacteria</taxon>
        <taxon>Bacillati</taxon>
        <taxon>Bacillota</taxon>
        <taxon>Bacilli</taxon>
        <taxon>Bacillales</taxon>
        <taxon>Paenibacillaceae</taxon>
        <taxon>Paenibacillus</taxon>
    </lineage>
</organism>
<evidence type="ECO:0000256" key="2">
    <source>
        <dbReference type="ARBA" id="ARBA00008276"/>
    </source>
</evidence>
<dbReference type="InterPro" id="IPR036615">
    <property type="entry name" value="Mur_ligase_C_dom_sf"/>
</dbReference>
<dbReference type="GO" id="GO:0046872">
    <property type="term" value="F:metal ion binding"/>
    <property type="evidence" value="ECO:0007669"/>
    <property type="project" value="UniProtKB-KW"/>
</dbReference>
<dbReference type="SUPFAM" id="SSF53623">
    <property type="entry name" value="MurD-like peptide ligases, catalytic domain"/>
    <property type="match status" value="1"/>
</dbReference>
<dbReference type="InterPro" id="IPR001645">
    <property type="entry name" value="Folylpolyglutamate_synth"/>
</dbReference>
<dbReference type="EMBL" id="VYKK01000021">
    <property type="protein sequence ID" value="KAA9000397.1"/>
    <property type="molecule type" value="Genomic_DNA"/>
</dbReference>
<keyword evidence="15" id="KW-1185">Reference proteome</keyword>
<name>A0A5J5G0X6_9BACL</name>
<dbReference type="PIRSF" id="PIRSF001563">
    <property type="entry name" value="Folylpolyglu_synth"/>
    <property type="match status" value="1"/>
</dbReference>
<dbReference type="Pfam" id="PF02875">
    <property type="entry name" value="Mur_ligase_C"/>
    <property type="match status" value="1"/>
</dbReference>
<keyword evidence="4 11" id="KW-0436">Ligase</keyword>
<dbReference type="PANTHER" id="PTHR11136:SF0">
    <property type="entry name" value="DIHYDROFOLATE SYNTHETASE-RELATED"/>
    <property type="match status" value="1"/>
</dbReference>
<comment type="caution">
    <text evidence="14">The sequence shown here is derived from an EMBL/GenBank/DDBJ whole genome shotgun (WGS) entry which is preliminary data.</text>
</comment>
<feature type="domain" description="Mur ligase central" evidence="13">
    <location>
        <begin position="58"/>
        <end position="286"/>
    </location>
</feature>
<dbReference type="EC" id="6.3.2.17" evidence="3"/>
<evidence type="ECO:0000256" key="6">
    <source>
        <dbReference type="ARBA" id="ARBA00022741"/>
    </source>
</evidence>
<evidence type="ECO:0000256" key="10">
    <source>
        <dbReference type="ARBA" id="ARBA00047493"/>
    </source>
</evidence>
<dbReference type="InterPro" id="IPR013221">
    <property type="entry name" value="Mur_ligase_cen"/>
</dbReference>
<evidence type="ECO:0000256" key="1">
    <source>
        <dbReference type="ARBA" id="ARBA00001946"/>
    </source>
</evidence>
<keyword evidence="5" id="KW-0479">Metal-binding</keyword>
<keyword evidence="8" id="KW-0460">Magnesium</keyword>
<dbReference type="PANTHER" id="PTHR11136">
    <property type="entry name" value="FOLYLPOLYGLUTAMATE SYNTHASE-RELATED"/>
    <property type="match status" value="1"/>
</dbReference>
<evidence type="ECO:0000256" key="5">
    <source>
        <dbReference type="ARBA" id="ARBA00022723"/>
    </source>
</evidence>
<dbReference type="Gene3D" id="3.40.1190.10">
    <property type="entry name" value="Mur-like, catalytic domain"/>
    <property type="match status" value="1"/>
</dbReference>
<keyword evidence="7 11" id="KW-0067">ATP-binding</keyword>
<dbReference type="Pfam" id="PF08245">
    <property type="entry name" value="Mur_ligase_M"/>
    <property type="match status" value="1"/>
</dbReference>
<accession>A0A5J5G0X6</accession>
<dbReference type="NCBIfam" id="TIGR01499">
    <property type="entry name" value="folC"/>
    <property type="match status" value="1"/>
</dbReference>
<dbReference type="InterPro" id="IPR036565">
    <property type="entry name" value="Mur-like_cat_sf"/>
</dbReference>
<dbReference type="AlphaFoldDB" id="A0A5J5G0X6"/>
<protein>
    <recommendedName>
        <fullName evidence="3">tetrahydrofolate synthase</fullName>
        <ecNumber evidence="3">6.3.2.17</ecNumber>
    </recommendedName>
    <alternativeName>
        <fullName evidence="9">Tetrahydrofolylpolyglutamate synthase</fullName>
    </alternativeName>
</protein>
<evidence type="ECO:0000256" key="7">
    <source>
        <dbReference type="ARBA" id="ARBA00022840"/>
    </source>
</evidence>
<keyword evidence="6 11" id="KW-0547">Nucleotide-binding</keyword>
<feature type="domain" description="Mur ligase C-terminal" evidence="12">
    <location>
        <begin position="314"/>
        <end position="440"/>
    </location>
</feature>
<evidence type="ECO:0000259" key="13">
    <source>
        <dbReference type="Pfam" id="PF08245"/>
    </source>
</evidence>
<gene>
    <name evidence="14" type="ORF">F4V43_14810</name>
</gene>
<evidence type="ECO:0000313" key="14">
    <source>
        <dbReference type="EMBL" id="KAA9000397.1"/>
    </source>
</evidence>
<dbReference type="Proteomes" id="UP000367750">
    <property type="component" value="Unassembled WGS sequence"/>
</dbReference>
<evidence type="ECO:0000259" key="12">
    <source>
        <dbReference type="Pfam" id="PF02875"/>
    </source>
</evidence>
<dbReference type="GO" id="GO:0004326">
    <property type="term" value="F:tetrahydrofolylpolyglutamate synthase activity"/>
    <property type="evidence" value="ECO:0007669"/>
    <property type="project" value="UniProtKB-EC"/>
</dbReference>
<sequence>MEHRDQGAGLTAPAFTYNEAVEWINGLIPFGIRPGLERIERLMEALGHPHRRLKFIHVAGTNGKGSTCAFLTSALLRSGYAVGTYTSPYITKFTNRFQFNGEDIPEETLAQLASRLRPLVEEIALTELGSPTMFEVSTALAILYYAEVCYPDVVVWETGLGGRLDVTNIVTPIVSIITNVGYDHTDVLGDTLTAIAGEKAGIIKPGVPAVSCVDQPEAVAVLKARAAECRSTLYLAGEQFSYETEDYREGSREQQFSFNGPFRSLKLAIGLKGEHQVANAAGAMMALEVLRQYLAFMLEDEDVLAGFREASWAGRLEEIEGTPRVVLDGAHNPEGAASLAASLPHFYRYNRLNLMMGMLANKHHESYFKHILPIVDTLILTEPDFRKKMDAEQLRAIAESLREKYAKENLNIVVEPDWQAALADLRSRTGGDDLAVVTGTLYLISDVRGALLRQPDSEKGW</sequence>
<dbReference type="SUPFAM" id="SSF53244">
    <property type="entry name" value="MurD-like peptide ligases, peptide-binding domain"/>
    <property type="match status" value="1"/>
</dbReference>
<dbReference type="GO" id="GO:0005737">
    <property type="term" value="C:cytoplasm"/>
    <property type="evidence" value="ECO:0007669"/>
    <property type="project" value="TreeGrafter"/>
</dbReference>
<evidence type="ECO:0000256" key="11">
    <source>
        <dbReference type="PIRNR" id="PIRNR001563"/>
    </source>
</evidence>
<dbReference type="GO" id="GO:0005524">
    <property type="term" value="F:ATP binding"/>
    <property type="evidence" value="ECO:0007669"/>
    <property type="project" value="UniProtKB-KW"/>
</dbReference>